<evidence type="ECO:0000259" key="1">
    <source>
        <dbReference type="Pfam" id="PF00656"/>
    </source>
</evidence>
<accession>A0ABX2CWJ3</accession>
<gene>
    <name evidence="3" type="primary">pkn1_2</name>
    <name evidence="3" type="ORF">E5S67_02510</name>
</gene>
<dbReference type="EC" id="2.7.11.1" evidence="3"/>
<dbReference type="SUPFAM" id="SSF56436">
    <property type="entry name" value="C-type lectin-like"/>
    <property type="match status" value="1"/>
</dbReference>
<dbReference type="InterPro" id="IPR042095">
    <property type="entry name" value="SUMF_sf"/>
</dbReference>
<dbReference type="Proteomes" id="UP000702425">
    <property type="component" value="Unassembled WGS sequence"/>
</dbReference>
<dbReference type="Pfam" id="PF00656">
    <property type="entry name" value="Peptidase_C14"/>
    <property type="match status" value="1"/>
</dbReference>
<name>A0ABX2CWJ3_9CYAN</name>
<feature type="domain" description="Sulfatase-modifying factor enzyme-like" evidence="2">
    <location>
        <begin position="425"/>
        <end position="658"/>
    </location>
</feature>
<dbReference type="Pfam" id="PF03781">
    <property type="entry name" value="FGE-sulfatase"/>
    <property type="match status" value="1"/>
</dbReference>
<dbReference type="InterPro" id="IPR016187">
    <property type="entry name" value="CTDL_fold"/>
</dbReference>
<dbReference type="GO" id="GO:0004674">
    <property type="term" value="F:protein serine/threonine kinase activity"/>
    <property type="evidence" value="ECO:0007669"/>
    <property type="project" value="UniProtKB-EC"/>
</dbReference>
<dbReference type="EMBL" id="SRRZ01000039">
    <property type="protein sequence ID" value="NQE34781.1"/>
    <property type="molecule type" value="Genomic_DNA"/>
</dbReference>
<keyword evidence="3" id="KW-0418">Kinase</keyword>
<dbReference type="InterPro" id="IPR005532">
    <property type="entry name" value="SUMF_dom"/>
</dbReference>
<dbReference type="InterPro" id="IPR011600">
    <property type="entry name" value="Pept_C14_caspase"/>
</dbReference>
<dbReference type="NCBIfam" id="NF047832">
    <property type="entry name" value="caspase_w_EACC1"/>
    <property type="match status" value="1"/>
</dbReference>
<dbReference type="InterPro" id="IPR051043">
    <property type="entry name" value="Sulfatase_Mod_Factor_Kinase"/>
</dbReference>
<evidence type="ECO:0000313" key="3">
    <source>
        <dbReference type="EMBL" id="NQE34781.1"/>
    </source>
</evidence>
<dbReference type="Gene3D" id="3.90.1580.10">
    <property type="entry name" value="paralog of FGE (formylglycine-generating enzyme)"/>
    <property type="match status" value="1"/>
</dbReference>
<sequence length="666" mass="73993">MAKVGLLIGVSEYEPGLNPLPAAVKDIEVLRRVLEDPEMGGFDEVKTLANPEPHAMQLAIETLFDSRAKDDLVLLFFSGHGIKDDAGRLYFASRITRKNAKENLIRSTAVPASFVHDIMNNSRAKRQAIILDCCFSGAFDLGLQAKDDGSVDLRTQLGAEGRVVLTSSSSTQYSFEQQGSDLSIYTRYLVEGIETGAGDTNSDGFVSILELHEYAASKVQQEAPAMTPKIIVLKDKGFEIVLAKARVADPKLKYRKAASRHANAGTIRPAGRAVLNTLRQQLGLTADEAAAIEAEVLRPYQERLANLQQYRETLIAEAEHEYPLSEFAREDLNMLQQMLGLRNEDILPIQQEVEALFTQQAEAKRKAQAQAETSQVSSPQNNVGIKLQRFEFDVITVDKTGKENSRTKKTAEVFAEDLGNGVLLEMVKIRSGTFQMGSPEGQGNDNEKPQHTVTVPAFLMGKYPVTQAQWRVVAAQPQIEIALDPDPAHFKGDNRPVERVSWHEAVEFCQRLSVATGHQYRLPSEAEWEYACRAGTTTEFHFGETITTDLANYNGNYTYGAGPKGIYREQTTEVGSFPPNAYGLYDIHGNVWEWCLDRWHDNFREAPTDGSAWVVGGNSDFRLLRGGSWYDDPAKCRVALRDNFIPVDRISDFGFRVVSAVFPGLF</sequence>
<reference evidence="3 4" key="1">
    <citation type="journal article" date="2020" name="Sci. Rep.">
        <title>A novel cyanobacterial geosmin producer, revising GeoA distribution and dispersion patterns in Bacteria.</title>
        <authorList>
            <person name="Churro C."/>
            <person name="Semedo-Aguiar A.P."/>
            <person name="Silva A.D."/>
            <person name="Pereira-Leal J.B."/>
            <person name="Leite R.B."/>
        </authorList>
    </citation>
    <scope>NUCLEOTIDE SEQUENCE [LARGE SCALE GENOMIC DNA]</scope>
    <source>
        <strain evidence="3 4">IPMA8</strain>
    </source>
</reference>
<dbReference type="PROSITE" id="PS00018">
    <property type="entry name" value="EF_HAND_1"/>
    <property type="match status" value="1"/>
</dbReference>
<dbReference type="SUPFAM" id="SSF52129">
    <property type="entry name" value="Caspase-like"/>
    <property type="match status" value="1"/>
</dbReference>
<comment type="caution">
    <text evidence="3">The sequence shown here is derived from an EMBL/GenBank/DDBJ whole genome shotgun (WGS) entry which is preliminary data.</text>
</comment>
<dbReference type="PANTHER" id="PTHR23150">
    <property type="entry name" value="SULFATASE MODIFYING FACTOR 1, 2"/>
    <property type="match status" value="1"/>
</dbReference>
<evidence type="ECO:0000313" key="4">
    <source>
        <dbReference type="Proteomes" id="UP000702425"/>
    </source>
</evidence>
<dbReference type="InterPro" id="IPR018247">
    <property type="entry name" value="EF_Hand_1_Ca_BS"/>
</dbReference>
<organism evidence="3 4">
    <name type="scientific">Microcoleus asticus IPMA8</name>
    <dbReference type="NCBI Taxonomy" id="2563858"/>
    <lineage>
        <taxon>Bacteria</taxon>
        <taxon>Bacillati</taxon>
        <taxon>Cyanobacteriota</taxon>
        <taxon>Cyanophyceae</taxon>
        <taxon>Oscillatoriophycideae</taxon>
        <taxon>Oscillatoriales</taxon>
        <taxon>Microcoleaceae</taxon>
        <taxon>Microcoleus</taxon>
        <taxon>Microcoleus asticus</taxon>
    </lineage>
</organism>
<evidence type="ECO:0000259" key="2">
    <source>
        <dbReference type="Pfam" id="PF03781"/>
    </source>
</evidence>
<dbReference type="PANTHER" id="PTHR23150:SF19">
    <property type="entry name" value="FORMYLGLYCINE-GENERATING ENZYME"/>
    <property type="match status" value="1"/>
</dbReference>
<dbReference type="RefSeq" id="WP_172187622.1">
    <property type="nucleotide sequence ID" value="NZ_CAWPPK010000251.1"/>
</dbReference>
<dbReference type="InterPro" id="IPR029030">
    <property type="entry name" value="Caspase-like_dom_sf"/>
</dbReference>
<proteinExistence type="predicted"/>
<feature type="domain" description="Peptidase C14 caspase" evidence="1">
    <location>
        <begin position="4"/>
        <end position="221"/>
    </location>
</feature>
<keyword evidence="3" id="KW-0808">Transferase</keyword>
<keyword evidence="4" id="KW-1185">Reference proteome</keyword>
<protein>
    <submittedName>
        <fullName evidence="3">Serine/threonine-protein kinase pkn1</fullName>
        <ecNumber evidence="3">2.7.11.1</ecNumber>
    </submittedName>
</protein>
<dbReference type="Gene3D" id="3.40.50.1460">
    <property type="match status" value="1"/>
</dbReference>